<name>A0A9W6TPQ7_9STRA</name>
<dbReference type="EMBL" id="BSXT01000069">
    <property type="protein sequence ID" value="GMF16609.1"/>
    <property type="molecule type" value="Genomic_DNA"/>
</dbReference>
<feature type="domain" description="SET" evidence="2">
    <location>
        <begin position="24"/>
        <end position="145"/>
    </location>
</feature>
<organism evidence="3 4">
    <name type="scientific">Phytophthora fragariaefolia</name>
    <dbReference type="NCBI Taxonomy" id="1490495"/>
    <lineage>
        <taxon>Eukaryota</taxon>
        <taxon>Sar</taxon>
        <taxon>Stramenopiles</taxon>
        <taxon>Oomycota</taxon>
        <taxon>Peronosporomycetes</taxon>
        <taxon>Peronosporales</taxon>
        <taxon>Peronosporaceae</taxon>
        <taxon>Phytophthora</taxon>
    </lineage>
</organism>
<gene>
    <name evidence="3" type="ORF">Pfra01_000087600</name>
</gene>
<evidence type="ECO:0000313" key="3">
    <source>
        <dbReference type="EMBL" id="GMF16609.1"/>
    </source>
</evidence>
<feature type="region of interest" description="Disordered" evidence="1">
    <location>
        <begin position="157"/>
        <end position="181"/>
    </location>
</feature>
<accession>A0A9W6TPQ7</accession>
<dbReference type="InterPro" id="IPR046341">
    <property type="entry name" value="SET_dom_sf"/>
</dbReference>
<dbReference type="Pfam" id="PF00856">
    <property type="entry name" value="SET"/>
    <property type="match status" value="1"/>
</dbReference>
<dbReference type="AlphaFoldDB" id="A0A9W6TPQ7"/>
<dbReference type="InterPro" id="IPR001214">
    <property type="entry name" value="SET_dom"/>
</dbReference>
<dbReference type="SMART" id="SM00317">
    <property type="entry name" value="SET"/>
    <property type="match status" value="1"/>
</dbReference>
<dbReference type="SUPFAM" id="SSF82199">
    <property type="entry name" value="SET domain"/>
    <property type="match status" value="1"/>
</dbReference>
<comment type="caution">
    <text evidence="3">The sequence shown here is derived from an EMBL/GenBank/DDBJ whole genome shotgun (WGS) entry which is preliminary data.</text>
</comment>
<evidence type="ECO:0000259" key="2">
    <source>
        <dbReference type="PROSITE" id="PS50280"/>
    </source>
</evidence>
<dbReference type="Proteomes" id="UP001165121">
    <property type="component" value="Unassembled WGS sequence"/>
</dbReference>
<dbReference type="PROSITE" id="PS50280">
    <property type="entry name" value="SET"/>
    <property type="match status" value="1"/>
</dbReference>
<protein>
    <submittedName>
        <fullName evidence="3">Unnamed protein product</fullName>
    </submittedName>
</protein>
<dbReference type="Gene3D" id="2.170.270.10">
    <property type="entry name" value="SET domain"/>
    <property type="match status" value="1"/>
</dbReference>
<reference evidence="3" key="1">
    <citation type="submission" date="2023-04" db="EMBL/GenBank/DDBJ databases">
        <title>Phytophthora fragariaefolia NBRC 109709.</title>
        <authorList>
            <person name="Ichikawa N."/>
            <person name="Sato H."/>
            <person name="Tonouchi N."/>
        </authorList>
    </citation>
    <scope>NUCLEOTIDE SEQUENCE</scope>
    <source>
        <strain evidence="3">NBRC 109709</strain>
    </source>
</reference>
<proteinExistence type="predicted"/>
<keyword evidence="4" id="KW-1185">Reference proteome</keyword>
<dbReference type="OrthoDB" id="308383at2759"/>
<feature type="compositionally biased region" description="Polar residues" evidence="1">
    <location>
        <begin position="169"/>
        <end position="181"/>
    </location>
</feature>
<evidence type="ECO:0000256" key="1">
    <source>
        <dbReference type="SAM" id="MobiDB-lite"/>
    </source>
</evidence>
<sequence length="181" mass="20443">MHVFCGPSCCPYSGNCANGLEDSTKVFLNRNQRKRELGIVADKDIATGKVLGQYLGEIEHDSSTRANRPRNKGYRLVLKQRPEKPVTGVCAEINSERMGSRMRLVNHLFRPAAAFVELYNGRLTTVVVVTTRNICRGEEVTIDYGDDRRFVWHCESQMPPQQHPGRAKSMNTLPEDQGSYE</sequence>
<evidence type="ECO:0000313" key="4">
    <source>
        <dbReference type="Proteomes" id="UP001165121"/>
    </source>
</evidence>